<name>A0A023B840_GRENI</name>
<feature type="signal peptide" evidence="1">
    <location>
        <begin position="1"/>
        <end position="18"/>
    </location>
</feature>
<dbReference type="Proteomes" id="UP000019763">
    <property type="component" value="Unassembled WGS sequence"/>
</dbReference>
<dbReference type="GeneID" id="22912347"/>
<dbReference type="EMBL" id="AFNH02000482">
    <property type="protein sequence ID" value="EZG68169.1"/>
    <property type="molecule type" value="Genomic_DNA"/>
</dbReference>
<keyword evidence="3" id="KW-1185">Reference proteome</keyword>
<dbReference type="VEuPathDB" id="CryptoDB:GNI_063890"/>
<evidence type="ECO:0000313" key="3">
    <source>
        <dbReference type="Proteomes" id="UP000019763"/>
    </source>
</evidence>
<protein>
    <recommendedName>
        <fullName evidence="4">Transmembrane protein</fullName>
    </recommendedName>
</protein>
<accession>A0A023B840</accession>
<sequence>MQFYSILLLATIAIGARTNPNDQKTFPIIRKDQIAKSNDGNVKKFLAKAEKKHLKVQYI</sequence>
<keyword evidence="1" id="KW-0732">Signal</keyword>
<proteinExistence type="predicted"/>
<evidence type="ECO:0008006" key="4">
    <source>
        <dbReference type="Google" id="ProtNLM"/>
    </source>
</evidence>
<dbReference type="AlphaFoldDB" id="A0A023B840"/>
<evidence type="ECO:0000313" key="2">
    <source>
        <dbReference type="EMBL" id="EZG68169.1"/>
    </source>
</evidence>
<gene>
    <name evidence="2" type="ORF">GNI_063890</name>
</gene>
<comment type="caution">
    <text evidence="2">The sequence shown here is derived from an EMBL/GenBank/DDBJ whole genome shotgun (WGS) entry which is preliminary data.</text>
</comment>
<organism evidence="2 3">
    <name type="scientific">Gregarina niphandrodes</name>
    <name type="common">Septate eugregarine</name>
    <dbReference type="NCBI Taxonomy" id="110365"/>
    <lineage>
        <taxon>Eukaryota</taxon>
        <taxon>Sar</taxon>
        <taxon>Alveolata</taxon>
        <taxon>Apicomplexa</taxon>
        <taxon>Conoidasida</taxon>
        <taxon>Gregarinasina</taxon>
        <taxon>Eugregarinorida</taxon>
        <taxon>Gregarinidae</taxon>
        <taxon>Gregarina</taxon>
    </lineage>
</organism>
<dbReference type="RefSeq" id="XP_011130063.1">
    <property type="nucleotide sequence ID" value="XM_011131761.1"/>
</dbReference>
<reference evidence="2" key="1">
    <citation type="submission" date="2013-12" db="EMBL/GenBank/DDBJ databases">
        <authorList>
            <person name="Omoto C.K."/>
            <person name="Sibley D."/>
            <person name="Venepally P."/>
            <person name="Hadjithomas M."/>
            <person name="Karamycheva S."/>
            <person name="Brunk B."/>
            <person name="Roos D."/>
            <person name="Caler E."/>
            <person name="Lorenzi H."/>
        </authorList>
    </citation>
    <scope>NUCLEOTIDE SEQUENCE</scope>
</reference>
<feature type="chain" id="PRO_5001512050" description="Transmembrane protein" evidence="1">
    <location>
        <begin position="19"/>
        <end position="59"/>
    </location>
</feature>
<evidence type="ECO:0000256" key="1">
    <source>
        <dbReference type="SAM" id="SignalP"/>
    </source>
</evidence>